<keyword evidence="3" id="KW-1185">Reference proteome</keyword>
<reference evidence="2 3" key="1">
    <citation type="journal article" date="2013" name="Genome Announc.">
        <title>Draft Genome Sequence of Cesiribacter andamanensis Strain AMV16T, Isolated from a Soil Sample from a Mud Volcano in the Andaman Islands, India.</title>
        <authorList>
            <person name="Shivaji S."/>
            <person name="Ara S."/>
            <person name="Begum Z."/>
            <person name="Srinivas T.N."/>
            <person name="Singh A."/>
            <person name="Kumar Pinnaka A."/>
        </authorList>
    </citation>
    <scope>NUCLEOTIDE SEQUENCE [LARGE SCALE GENOMIC DNA]</scope>
    <source>
        <strain evidence="2 3">AMV16</strain>
    </source>
</reference>
<dbReference type="GO" id="GO:0006788">
    <property type="term" value="P:heme oxidation"/>
    <property type="evidence" value="ECO:0007669"/>
    <property type="project" value="InterPro"/>
</dbReference>
<evidence type="ECO:0000313" key="3">
    <source>
        <dbReference type="Proteomes" id="UP000011910"/>
    </source>
</evidence>
<dbReference type="STRING" id="1279009.ADICEAN_01480"/>
<name>M7N842_9BACT</name>
<dbReference type="CDD" id="cd19166">
    <property type="entry name" value="HemeO-bac"/>
    <property type="match status" value="1"/>
</dbReference>
<dbReference type="OrthoDB" id="114943at2"/>
<dbReference type="Proteomes" id="UP000011910">
    <property type="component" value="Unassembled WGS sequence"/>
</dbReference>
<dbReference type="GO" id="GO:0004392">
    <property type="term" value="F:heme oxygenase (decyclizing) activity"/>
    <property type="evidence" value="ECO:0007669"/>
    <property type="project" value="InterPro"/>
</dbReference>
<organism evidence="2 3">
    <name type="scientific">Cesiribacter andamanensis AMV16</name>
    <dbReference type="NCBI Taxonomy" id="1279009"/>
    <lineage>
        <taxon>Bacteria</taxon>
        <taxon>Pseudomonadati</taxon>
        <taxon>Bacteroidota</taxon>
        <taxon>Cytophagia</taxon>
        <taxon>Cytophagales</taxon>
        <taxon>Cesiribacteraceae</taxon>
        <taxon>Cesiribacter</taxon>
    </lineage>
</organism>
<dbReference type="InterPro" id="IPR016053">
    <property type="entry name" value="Haem_Oase-like"/>
</dbReference>
<protein>
    <submittedName>
        <fullName evidence="2">Heme oxygenase</fullName>
    </submittedName>
</protein>
<sequence>MITHQPDILDRLRAETRPQHDRLEEVAASDKLASGSLTPEEYTRLLEANYIAHRRLEGAIRQVAGMDSLVADRQKQALLEQDLRQAGIDPEAVWEKRKDLLPHAELQGSHQALGAQYVMEGATLGGVVILKALHQHPQLQSYQPFHYYGCYGGDTGRQWSGFKQLLRQQVQDTAQENAVLEGCRRAYALFEKAFLAVQM</sequence>
<dbReference type="InterPro" id="IPR016084">
    <property type="entry name" value="Haem_Oase-like_multi-hlx"/>
</dbReference>
<dbReference type="eggNOG" id="COG3230">
    <property type="taxonomic scope" value="Bacteria"/>
</dbReference>
<dbReference type="AlphaFoldDB" id="M7N842"/>
<dbReference type="RefSeq" id="WP_009194879.1">
    <property type="nucleotide sequence ID" value="NZ_AODQ01000027.1"/>
</dbReference>
<feature type="region of interest" description="Disordered" evidence="1">
    <location>
        <begin position="1"/>
        <end position="24"/>
    </location>
</feature>
<evidence type="ECO:0000256" key="1">
    <source>
        <dbReference type="SAM" id="MobiDB-lite"/>
    </source>
</evidence>
<accession>M7N842</accession>
<dbReference type="EMBL" id="AODQ01000027">
    <property type="protein sequence ID" value="EMR03376.1"/>
    <property type="molecule type" value="Genomic_DNA"/>
</dbReference>
<dbReference type="Pfam" id="PF01126">
    <property type="entry name" value="Heme_oxygenase"/>
    <property type="match status" value="1"/>
</dbReference>
<dbReference type="Gene3D" id="1.20.910.10">
    <property type="entry name" value="Heme oxygenase-like"/>
    <property type="match status" value="1"/>
</dbReference>
<dbReference type="SUPFAM" id="SSF48613">
    <property type="entry name" value="Heme oxygenase-like"/>
    <property type="match status" value="1"/>
</dbReference>
<feature type="compositionally biased region" description="Basic and acidic residues" evidence="1">
    <location>
        <begin position="7"/>
        <end position="24"/>
    </location>
</feature>
<proteinExistence type="predicted"/>
<evidence type="ECO:0000313" key="2">
    <source>
        <dbReference type="EMBL" id="EMR03376.1"/>
    </source>
</evidence>
<gene>
    <name evidence="2" type="ORF">ADICEAN_01480</name>
</gene>
<comment type="caution">
    <text evidence="2">The sequence shown here is derived from an EMBL/GenBank/DDBJ whole genome shotgun (WGS) entry which is preliminary data.</text>
</comment>